<proteinExistence type="predicted"/>
<reference evidence="2 3" key="1">
    <citation type="journal article" date="2014" name="ISME J.">
        <title>Adaptation of an abundant Roseobacter RCA organism to pelagic systems revealed by genomic and transcriptomic analyses.</title>
        <authorList>
            <person name="Voget S."/>
            <person name="Wemheuer B."/>
            <person name="Brinkhoff T."/>
            <person name="Vollmers J."/>
            <person name="Dietrich S."/>
            <person name="Giebel H.A."/>
            <person name="Beardsley C."/>
            <person name="Sardemann C."/>
            <person name="Bakenhus I."/>
            <person name="Billerbeck S."/>
            <person name="Daniel R."/>
            <person name="Simon M."/>
        </authorList>
    </citation>
    <scope>NUCLEOTIDE SEQUENCE [LARGE SCALE GENOMIC DNA]</scope>
    <source>
        <strain evidence="2 3">RCA23</strain>
    </source>
</reference>
<dbReference type="Proteomes" id="UP000028680">
    <property type="component" value="Chromosome"/>
</dbReference>
<feature type="transmembrane region" description="Helical" evidence="1">
    <location>
        <begin position="293"/>
        <end position="312"/>
    </location>
</feature>
<protein>
    <recommendedName>
        <fullName evidence="4">HupE/UreJ family protein</fullName>
    </recommendedName>
</protein>
<feature type="transmembrane region" description="Helical" evidence="1">
    <location>
        <begin position="324"/>
        <end position="350"/>
    </location>
</feature>
<dbReference type="EMBL" id="CP003984">
    <property type="protein sequence ID" value="AII85996.1"/>
    <property type="molecule type" value="Genomic_DNA"/>
</dbReference>
<feature type="transmembrane region" description="Helical" evidence="1">
    <location>
        <begin position="216"/>
        <end position="233"/>
    </location>
</feature>
<organism evidence="2 3">
    <name type="scientific">Planktomarina temperata RCA23</name>
    <dbReference type="NCBI Taxonomy" id="666509"/>
    <lineage>
        <taxon>Bacteria</taxon>
        <taxon>Pseudomonadati</taxon>
        <taxon>Pseudomonadota</taxon>
        <taxon>Alphaproteobacteria</taxon>
        <taxon>Rhodobacterales</taxon>
        <taxon>Paracoccaceae</taxon>
        <taxon>Planktomarina</taxon>
    </lineage>
</organism>
<name>A0AAN0RH25_9RHOB</name>
<sequence>MLRPFPKIQLLMVWCFLLMSSALLGFLSLPGQARAHELRPAVAEVSVNEDRIEISLRLAVETLLAGIDQSQVADTDEAPEAEVYDRLRGLPDRALAQMVEKRFSDISAGILLEGAGPLRLASVDVIAEPDLELPRDTVVSMSAELPPGTAPVSLGWAARNGGLVVRHGEGPNAYAAFLQGGEVSAPLPRSGAVDESTGAVFLRFVVEGFEHIIPKGLDHILFVLGLFLFSLAWRPLLAQVTAFTLAHTVTLGLATLSIITIPPAQMWLVEALIAISIAYVAIENILRPKLGWWRILVVFGFGLLHGLGFASVLGDLGLAQGQFILSLIAFNIGVELGQLAVIAAAFALFALPFGRSAIYRRVVVIPGSVAIAFVGLWWAFERSFM</sequence>
<dbReference type="Pfam" id="PF13795">
    <property type="entry name" value="HupE_UreJ_2"/>
    <property type="match status" value="1"/>
</dbReference>
<gene>
    <name evidence="2" type="ORF">RCA23_c04350</name>
</gene>
<evidence type="ECO:0000313" key="3">
    <source>
        <dbReference type="Proteomes" id="UP000028680"/>
    </source>
</evidence>
<keyword evidence="1" id="KW-1133">Transmembrane helix</keyword>
<keyword evidence="1" id="KW-0472">Membrane</keyword>
<dbReference type="InterPro" id="IPR032809">
    <property type="entry name" value="Put_HupE_UreJ"/>
</dbReference>
<dbReference type="AlphaFoldDB" id="A0AAN0RH25"/>
<evidence type="ECO:0000256" key="1">
    <source>
        <dbReference type="SAM" id="Phobius"/>
    </source>
</evidence>
<keyword evidence="1" id="KW-0812">Transmembrane</keyword>
<keyword evidence="3" id="KW-1185">Reference proteome</keyword>
<evidence type="ECO:0008006" key="4">
    <source>
        <dbReference type="Google" id="ProtNLM"/>
    </source>
</evidence>
<dbReference type="RefSeq" id="WP_236631383.1">
    <property type="nucleotide sequence ID" value="NZ_CP003984.1"/>
</dbReference>
<accession>A0AAN0RH25</accession>
<dbReference type="KEGG" id="ptp:RCA23_c04350"/>
<feature type="transmembrane region" description="Helical" evidence="1">
    <location>
        <begin position="267"/>
        <end position="286"/>
    </location>
</feature>
<evidence type="ECO:0000313" key="2">
    <source>
        <dbReference type="EMBL" id="AII85996.1"/>
    </source>
</evidence>
<feature type="transmembrane region" description="Helical" evidence="1">
    <location>
        <begin position="362"/>
        <end position="380"/>
    </location>
</feature>